<accession>A0A2W1CX57</accession>
<dbReference type="AlphaFoldDB" id="A0A2W1CX57"/>
<reference evidence="2" key="2">
    <citation type="submission" date="2021-05" db="EMBL/GenBank/DDBJ databases">
        <authorList>
            <person name="Moolhuijzen P.M."/>
            <person name="Moffat C.S."/>
        </authorList>
    </citation>
    <scope>NUCLEOTIDE SEQUENCE</scope>
    <source>
        <strain evidence="2">86-124</strain>
    </source>
</reference>
<evidence type="ECO:0000313" key="1">
    <source>
        <dbReference type="EMBL" id="KAF7579534.1"/>
    </source>
</evidence>
<proteinExistence type="predicted"/>
<keyword evidence="4" id="KW-1185">Reference proteome</keyword>
<protein>
    <submittedName>
        <fullName evidence="1">Uncharacterized protein</fullName>
    </submittedName>
</protein>
<reference evidence="2" key="3">
    <citation type="journal article" date="2022" name="bioRxiv">
        <title>A global pangenome for the wheat fungal pathogen Pyrenophora tritici-repentis and prediction of effector protein structural homology.</title>
        <authorList>
            <person name="Moolhuijzen P."/>
            <person name="See P.T."/>
            <person name="Shi G."/>
            <person name="Powell H.R."/>
            <person name="Cockram J."/>
            <person name="Jorgensen L.N."/>
            <person name="Benslimane H."/>
            <person name="Strelkov S.E."/>
            <person name="Turner J."/>
            <person name="Liu Z."/>
            <person name="Moffat C.S."/>
        </authorList>
    </citation>
    <scope>NUCLEOTIDE SEQUENCE</scope>
    <source>
        <strain evidence="2">86-124</strain>
    </source>
</reference>
<reference evidence="1" key="1">
    <citation type="journal article" date="2018" name="BMC Genomics">
        <title>Comparative genomics of the wheat fungal pathogen Pyrenophora tritici-repentis reveals chromosomal variations and genome plasticity.</title>
        <authorList>
            <person name="Moolhuijzen P."/>
            <person name="See P.T."/>
            <person name="Hane J.K."/>
            <person name="Shi G."/>
            <person name="Liu Z."/>
            <person name="Oliver R.P."/>
            <person name="Moffat C.S."/>
        </authorList>
    </citation>
    <scope>NUCLEOTIDE SEQUENCE [LARGE SCALE GENOMIC DNA]</scope>
    <source>
        <strain evidence="1">M4</strain>
    </source>
</reference>
<dbReference type="EMBL" id="NRDI02000028">
    <property type="protein sequence ID" value="KAI1508187.1"/>
    <property type="molecule type" value="Genomic_DNA"/>
</dbReference>
<evidence type="ECO:0000313" key="3">
    <source>
        <dbReference type="Proteomes" id="UP000245464"/>
    </source>
</evidence>
<organism evidence="1 3">
    <name type="scientific">Pyrenophora tritici-repentis</name>
    <dbReference type="NCBI Taxonomy" id="45151"/>
    <lineage>
        <taxon>Eukaryota</taxon>
        <taxon>Fungi</taxon>
        <taxon>Dikarya</taxon>
        <taxon>Ascomycota</taxon>
        <taxon>Pezizomycotina</taxon>
        <taxon>Dothideomycetes</taxon>
        <taxon>Pleosporomycetidae</taxon>
        <taxon>Pleosporales</taxon>
        <taxon>Pleosporineae</taxon>
        <taxon>Pleosporaceae</taxon>
        <taxon>Pyrenophora</taxon>
    </lineage>
</organism>
<sequence length="62" mass="6732">MDTEQDAVHVQEFGSASSSSISGVFQQLKVWQNVIEYGVDESANGFWGGFLGPILARLADIE</sequence>
<name>A0A2W1CX57_9PLEO</name>
<dbReference type="EMBL" id="NQIK02000001">
    <property type="protein sequence ID" value="KAF7579534.1"/>
    <property type="molecule type" value="Genomic_DNA"/>
</dbReference>
<dbReference type="Proteomes" id="UP000249757">
    <property type="component" value="Unassembled WGS sequence"/>
</dbReference>
<evidence type="ECO:0000313" key="2">
    <source>
        <dbReference type="EMBL" id="KAI1508187.1"/>
    </source>
</evidence>
<reference evidence="4" key="4">
    <citation type="journal article" date="2022" name="Microb. Genom.">
        <title>A global pangenome for the wheat fungal pathogen Pyrenophora tritici-repentis and prediction of effector protein structural homology.</title>
        <authorList>
            <person name="Moolhuijzen P.M."/>
            <person name="See P.T."/>
            <person name="Shi G."/>
            <person name="Powell H.R."/>
            <person name="Cockram J."/>
            <person name="Jorgensen L.N."/>
            <person name="Benslimane H."/>
            <person name="Strelkov S.E."/>
            <person name="Turner J."/>
            <person name="Liu Z."/>
            <person name="Moffat C.S."/>
        </authorList>
    </citation>
    <scope>NUCLEOTIDE SEQUENCE [LARGE SCALE GENOMIC DNA]</scope>
</reference>
<comment type="caution">
    <text evidence="1">The sequence shown here is derived from an EMBL/GenBank/DDBJ whole genome shotgun (WGS) entry which is preliminary data.</text>
</comment>
<evidence type="ECO:0000313" key="4">
    <source>
        <dbReference type="Proteomes" id="UP000249757"/>
    </source>
</evidence>
<dbReference type="Proteomes" id="UP000245464">
    <property type="component" value="Chromosome 1"/>
</dbReference>
<gene>
    <name evidence="2" type="ORF">Ptr86124_012908</name>
    <name evidence="1" type="ORF">PtrM4_037740</name>
</gene>